<name>A0A371XF89_9HYPH</name>
<evidence type="ECO:0000313" key="1">
    <source>
        <dbReference type="EMBL" id="RFC67853.1"/>
    </source>
</evidence>
<keyword evidence="2" id="KW-1185">Reference proteome</keyword>
<gene>
    <name evidence="1" type="ORF">DY251_09730</name>
</gene>
<evidence type="ECO:0000313" key="2">
    <source>
        <dbReference type="Proteomes" id="UP000262379"/>
    </source>
</evidence>
<dbReference type="Proteomes" id="UP000262379">
    <property type="component" value="Unassembled WGS sequence"/>
</dbReference>
<sequence length="75" mass="8703">MLIAVKDTEQQMETDRLTLKEFLAKWKLCRASYYNLRKYGRAPRDMLIGNKIFISKQAEADWIAANERDHGAQAA</sequence>
<proteinExistence type="predicted"/>
<reference evidence="2" key="1">
    <citation type="submission" date="2018-08" db="EMBL/GenBank/DDBJ databases">
        <authorList>
            <person name="Im W.T."/>
        </authorList>
    </citation>
    <scope>NUCLEOTIDE SEQUENCE [LARGE SCALE GENOMIC DNA]</scope>
    <source>
        <strain evidence="2">LA-28</strain>
    </source>
</reference>
<dbReference type="EMBL" id="QURN01000006">
    <property type="protein sequence ID" value="RFC67853.1"/>
    <property type="molecule type" value="Genomic_DNA"/>
</dbReference>
<protein>
    <submittedName>
        <fullName evidence="1">Transcriptional regulator</fullName>
    </submittedName>
</protein>
<accession>A0A371XF89</accession>
<organism evidence="1 2">
    <name type="scientific">Mesorhizobium denitrificans</name>
    <dbReference type="NCBI Taxonomy" id="2294114"/>
    <lineage>
        <taxon>Bacteria</taxon>
        <taxon>Pseudomonadati</taxon>
        <taxon>Pseudomonadota</taxon>
        <taxon>Alphaproteobacteria</taxon>
        <taxon>Hyphomicrobiales</taxon>
        <taxon>Phyllobacteriaceae</taxon>
        <taxon>Mesorhizobium</taxon>
    </lineage>
</organism>
<dbReference type="AlphaFoldDB" id="A0A371XF89"/>
<comment type="caution">
    <text evidence="1">The sequence shown here is derived from an EMBL/GenBank/DDBJ whole genome shotgun (WGS) entry which is preliminary data.</text>
</comment>